<keyword evidence="3 13" id="KW-0540">Nuclease</keyword>
<keyword evidence="10 13" id="KW-0233">DNA recombination</keyword>
<dbReference type="HAMAP" id="MF_00034">
    <property type="entry name" value="RuvC"/>
    <property type="match status" value="1"/>
</dbReference>
<dbReference type="AlphaFoldDB" id="A0A0P6XGS5"/>
<evidence type="ECO:0000256" key="3">
    <source>
        <dbReference type="ARBA" id="ARBA00022722"/>
    </source>
</evidence>
<dbReference type="EMBL" id="LGKO01000005">
    <property type="protein sequence ID" value="KPL82696.1"/>
    <property type="molecule type" value="Genomic_DNA"/>
</dbReference>
<dbReference type="SUPFAM" id="SSF53098">
    <property type="entry name" value="Ribonuclease H-like"/>
    <property type="match status" value="1"/>
</dbReference>
<comment type="function">
    <text evidence="13">The RuvA-RuvB-RuvC complex processes Holliday junction (HJ) DNA during genetic recombination and DNA repair. Endonuclease that resolves HJ intermediates. Cleaves cruciform DNA by making single-stranded nicks across the HJ at symmetrical positions within the homologous arms, yielding a 5'-phosphate and a 3'-hydroxyl group; requires a central core of homology in the junction. The consensus cleavage sequence is 5'-(A/T)TT(C/G)-3'. Cleavage occurs on the 3'-side of the TT dinucleotide at the point of strand exchange. HJ branch migration catalyzed by RuvA-RuvB allows RuvC to scan DNA until it finds its consensus sequence, where it cleaves and resolves the cruciform DNA.</text>
</comment>
<evidence type="ECO:0000256" key="4">
    <source>
        <dbReference type="ARBA" id="ARBA00022723"/>
    </source>
</evidence>
<comment type="similarity">
    <text evidence="1 13">Belongs to the RuvC family.</text>
</comment>
<dbReference type="Proteomes" id="UP000050544">
    <property type="component" value="Unassembled WGS sequence"/>
</dbReference>
<evidence type="ECO:0000256" key="12">
    <source>
        <dbReference type="ARBA" id="ARBA00029354"/>
    </source>
</evidence>
<feature type="active site" evidence="13">
    <location>
        <position position="7"/>
    </location>
</feature>
<evidence type="ECO:0000256" key="1">
    <source>
        <dbReference type="ARBA" id="ARBA00009518"/>
    </source>
</evidence>
<keyword evidence="5 13" id="KW-0255">Endonuclease</keyword>
<protein>
    <recommendedName>
        <fullName evidence="13 14">Crossover junction endodeoxyribonuclease RuvC</fullName>
        <ecNumber evidence="13 14">3.1.21.10</ecNumber>
    </recommendedName>
    <alternativeName>
        <fullName evidence="13">Holliday junction nuclease RuvC</fullName>
    </alternativeName>
    <alternativeName>
        <fullName evidence="13">Holliday junction resolvase RuvC</fullName>
    </alternativeName>
</protein>
<evidence type="ECO:0000256" key="8">
    <source>
        <dbReference type="ARBA" id="ARBA00022842"/>
    </source>
</evidence>
<evidence type="ECO:0000256" key="2">
    <source>
        <dbReference type="ARBA" id="ARBA00022490"/>
    </source>
</evidence>
<comment type="caution">
    <text evidence="15">The sequence shown here is derived from an EMBL/GenBank/DDBJ whole genome shotgun (WGS) entry which is preliminary data.</text>
</comment>
<feature type="active site" evidence="13">
    <location>
        <position position="67"/>
    </location>
</feature>
<dbReference type="PANTHER" id="PTHR30194">
    <property type="entry name" value="CROSSOVER JUNCTION ENDODEOXYRIBONUCLEASE RUVC"/>
    <property type="match status" value="1"/>
</dbReference>
<gene>
    <name evidence="13" type="primary">ruvC</name>
    <name evidence="15" type="ORF">SE15_11490</name>
</gene>
<evidence type="ECO:0000256" key="10">
    <source>
        <dbReference type="ARBA" id="ARBA00023172"/>
    </source>
</evidence>
<keyword evidence="7 13" id="KW-0378">Hydrolase</keyword>
<sequence>MRVVGIDPGTATTGYGVVQDRGHGLEAVAYGVVTTAPFLPLEQRLAQLFDELSALIQRFRPESAAVEQLFFQRNVRTAMAVGQARGVTLLALAKAGLSVGEYSPLEVKQAVTGYGGADKNQVQQMVRLLLNLSEIPRPDDAADALAVAICHLHHLRTAQQWTP</sequence>
<evidence type="ECO:0000256" key="5">
    <source>
        <dbReference type="ARBA" id="ARBA00022759"/>
    </source>
</evidence>
<evidence type="ECO:0000256" key="11">
    <source>
        <dbReference type="ARBA" id="ARBA00023204"/>
    </source>
</evidence>
<dbReference type="Gene3D" id="3.30.420.10">
    <property type="entry name" value="Ribonuclease H-like superfamily/Ribonuclease H"/>
    <property type="match status" value="1"/>
</dbReference>
<dbReference type="GO" id="GO:0008821">
    <property type="term" value="F:crossover junction DNA endonuclease activity"/>
    <property type="evidence" value="ECO:0007669"/>
    <property type="project" value="UniProtKB-UniRule"/>
</dbReference>
<dbReference type="GO" id="GO:0048476">
    <property type="term" value="C:Holliday junction resolvase complex"/>
    <property type="evidence" value="ECO:0007669"/>
    <property type="project" value="UniProtKB-UniRule"/>
</dbReference>
<dbReference type="InterPro" id="IPR002176">
    <property type="entry name" value="X-over_junc_endoDNase_RuvC"/>
</dbReference>
<dbReference type="STRING" id="869279.SE15_11490"/>
<dbReference type="InterPro" id="IPR020563">
    <property type="entry name" value="X-over_junc_endoDNase_Mg_BS"/>
</dbReference>
<dbReference type="GO" id="GO:0006310">
    <property type="term" value="P:DNA recombination"/>
    <property type="evidence" value="ECO:0007669"/>
    <property type="project" value="UniProtKB-UniRule"/>
</dbReference>
<dbReference type="InterPro" id="IPR012337">
    <property type="entry name" value="RNaseH-like_sf"/>
</dbReference>
<dbReference type="GO" id="GO:0006281">
    <property type="term" value="P:DNA repair"/>
    <property type="evidence" value="ECO:0007669"/>
    <property type="project" value="UniProtKB-UniRule"/>
</dbReference>
<keyword evidence="9 13" id="KW-0238">DNA-binding</keyword>
<dbReference type="GO" id="GO:0005737">
    <property type="term" value="C:cytoplasm"/>
    <property type="evidence" value="ECO:0007669"/>
    <property type="project" value="UniProtKB-SubCell"/>
</dbReference>
<dbReference type="FunFam" id="3.30.420.10:FF:000002">
    <property type="entry name" value="Crossover junction endodeoxyribonuclease RuvC"/>
    <property type="match status" value="1"/>
</dbReference>
<dbReference type="CDD" id="cd16962">
    <property type="entry name" value="RuvC"/>
    <property type="match status" value="1"/>
</dbReference>
<proteinExistence type="inferred from homology"/>
<keyword evidence="11 13" id="KW-0234">DNA repair</keyword>
<dbReference type="EC" id="3.1.21.10" evidence="13 14"/>
<comment type="subunit">
    <text evidence="13">Homodimer which binds Holliday junction (HJ) DNA. The HJ becomes 2-fold symmetrical on binding to RuvC with unstacked arms; it has a different conformation from HJ DNA in complex with RuvA. In the full resolvosome a probable DNA-RuvA(4)-RuvB(12)-RuvC(2) complex forms which resolves the HJ.</text>
</comment>
<comment type="catalytic activity">
    <reaction evidence="12 13">
        <text>Endonucleolytic cleavage at a junction such as a reciprocal single-stranded crossover between two homologous DNA duplexes (Holliday junction).</text>
        <dbReference type="EC" id="3.1.21.10"/>
    </reaction>
</comment>
<keyword evidence="2 13" id="KW-0963">Cytoplasm</keyword>
<evidence type="ECO:0000313" key="16">
    <source>
        <dbReference type="Proteomes" id="UP000050544"/>
    </source>
</evidence>
<evidence type="ECO:0000313" key="15">
    <source>
        <dbReference type="EMBL" id="KPL82696.1"/>
    </source>
</evidence>
<dbReference type="PRINTS" id="PR00696">
    <property type="entry name" value="RSOLVASERUVC"/>
</dbReference>
<dbReference type="NCBIfam" id="TIGR00228">
    <property type="entry name" value="ruvC"/>
    <property type="match status" value="1"/>
</dbReference>
<feature type="active site" evidence="13">
    <location>
        <position position="140"/>
    </location>
</feature>
<dbReference type="GO" id="GO:0000287">
    <property type="term" value="F:magnesium ion binding"/>
    <property type="evidence" value="ECO:0007669"/>
    <property type="project" value="UniProtKB-UniRule"/>
</dbReference>
<dbReference type="PANTHER" id="PTHR30194:SF3">
    <property type="entry name" value="CROSSOVER JUNCTION ENDODEOXYRIBONUCLEASE RUVC"/>
    <property type="match status" value="1"/>
</dbReference>
<dbReference type="PROSITE" id="PS01321">
    <property type="entry name" value="RUVC"/>
    <property type="match status" value="1"/>
</dbReference>
<name>A0A0P6XGS5_9CHLR</name>
<dbReference type="Pfam" id="PF02075">
    <property type="entry name" value="RuvC"/>
    <property type="match status" value="1"/>
</dbReference>
<feature type="binding site" evidence="13">
    <location>
        <position position="140"/>
    </location>
    <ligand>
        <name>Mg(2+)</name>
        <dbReference type="ChEBI" id="CHEBI:18420"/>
        <label>1</label>
    </ligand>
</feature>
<keyword evidence="4 13" id="KW-0479">Metal-binding</keyword>
<keyword evidence="16" id="KW-1185">Reference proteome</keyword>
<accession>A0A0P6XGS5</accession>
<evidence type="ECO:0000256" key="6">
    <source>
        <dbReference type="ARBA" id="ARBA00022763"/>
    </source>
</evidence>
<dbReference type="GO" id="GO:0003677">
    <property type="term" value="F:DNA binding"/>
    <property type="evidence" value="ECO:0007669"/>
    <property type="project" value="UniProtKB-KW"/>
</dbReference>
<organism evidence="15 16">
    <name type="scientific">Thermanaerothrix daxensis</name>
    <dbReference type="NCBI Taxonomy" id="869279"/>
    <lineage>
        <taxon>Bacteria</taxon>
        <taxon>Bacillati</taxon>
        <taxon>Chloroflexota</taxon>
        <taxon>Anaerolineae</taxon>
        <taxon>Anaerolineales</taxon>
        <taxon>Anaerolineaceae</taxon>
        <taxon>Thermanaerothrix</taxon>
    </lineage>
</organism>
<dbReference type="OrthoDB" id="9805499at2"/>
<comment type="subcellular location">
    <subcellularLocation>
        <location evidence="13">Cytoplasm</location>
    </subcellularLocation>
</comment>
<evidence type="ECO:0000256" key="9">
    <source>
        <dbReference type="ARBA" id="ARBA00023125"/>
    </source>
</evidence>
<feature type="binding site" evidence="13">
    <location>
        <position position="67"/>
    </location>
    <ligand>
        <name>Mg(2+)</name>
        <dbReference type="ChEBI" id="CHEBI:18420"/>
        <label>2</label>
    </ligand>
</feature>
<keyword evidence="8 13" id="KW-0460">Magnesium</keyword>
<evidence type="ECO:0000256" key="13">
    <source>
        <dbReference type="HAMAP-Rule" id="MF_00034"/>
    </source>
</evidence>
<evidence type="ECO:0000256" key="7">
    <source>
        <dbReference type="ARBA" id="ARBA00022801"/>
    </source>
</evidence>
<dbReference type="NCBIfam" id="NF000711">
    <property type="entry name" value="PRK00039.2-1"/>
    <property type="match status" value="1"/>
</dbReference>
<keyword evidence="6 13" id="KW-0227">DNA damage</keyword>
<dbReference type="RefSeq" id="WP_054522234.1">
    <property type="nucleotide sequence ID" value="NZ_LGKO01000005.1"/>
</dbReference>
<reference evidence="15 16" key="1">
    <citation type="submission" date="2015-07" db="EMBL/GenBank/DDBJ databases">
        <title>Whole genome sequence of Thermanaerothrix daxensis DSM 23592.</title>
        <authorList>
            <person name="Hemp J."/>
            <person name="Ward L.M."/>
            <person name="Pace L.A."/>
            <person name="Fischer W.W."/>
        </authorList>
    </citation>
    <scope>NUCLEOTIDE SEQUENCE [LARGE SCALE GENOMIC DNA]</scope>
    <source>
        <strain evidence="15 16">GNS-1</strain>
    </source>
</reference>
<feature type="binding site" evidence="13">
    <location>
        <position position="7"/>
    </location>
    <ligand>
        <name>Mg(2+)</name>
        <dbReference type="ChEBI" id="CHEBI:18420"/>
        <label>1</label>
    </ligand>
</feature>
<dbReference type="PATRIC" id="fig|869279.4.peg.1920"/>
<dbReference type="InterPro" id="IPR036397">
    <property type="entry name" value="RNaseH_sf"/>
</dbReference>
<evidence type="ECO:0000256" key="14">
    <source>
        <dbReference type="NCBIfam" id="TIGR00228"/>
    </source>
</evidence>
<comment type="cofactor">
    <cofactor evidence="13">
        <name>Mg(2+)</name>
        <dbReference type="ChEBI" id="CHEBI:18420"/>
    </cofactor>
    <text evidence="13">Binds 2 Mg(2+) ion per subunit.</text>
</comment>